<feature type="non-terminal residue" evidence="1">
    <location>
        <position position="129"/>
    </location>
</feature>
<protein>
    <submittedName>
        <fullName evidence="1">Uncharacterized protein</fullName>
    </submittedName>
</protein>
<accession>A0A7J6SAQ6</accession>
<dbReference type="Proteomes" id="UP000553632">
    <property type="component" value="Unassembled WGS sequence"/>
</dbReference>
<name>A0A7J6SAQ6_PEROL</name>
<organism evidence="1 2">
    <name type="scientific">Perkinsus olseni</name>
    <name type="common">Perkinsus atlanticus</name>
    <dbReference type="NCBI Taxonomy" id="32597"/>
    <lineage>
        <taxon>Eukaryota</taxon>
        <taxon>Sar</taxon>
        <taxon>Alveolata</taxon>
        <taxon>Perkinsozoa</taxon>
        <taxon>Perkinsea</taxon>
        <taxon>Perkinsida</taxon>
        <taxon>Perkinsidae</taxon>
        <taxon>Perkinsus</taxon>
    </lineage>
</organism>
<comment type="caution">
    <text evidence="1">The sequence shown here is derived from an EMBL/GenBank/DDBJ whole genome shotgun (WGS) entry which is preliminary data.</text>
</comment>
<dbReference type="AlphaFoldDB" id="A0A7J6SAQ6"/>
<keyword evidence="2" id="KW-1185">Reference proteome</keyword>
<gene>
    <name evidence="1" type="ORF">FOZ63_024658</name>
</gene>
<evidence type="ECO:0000313" key="2">
    <source>
        <dbReference type="Proteomes" id="UP000553632"/>
    </source>
</evidence>
<proteinExistence type="predicted"/>
<evidence type="ECO:0000313" key="1">
    <source>
        <dbReference type="EMBL" id="KAF4729937.1"/>
    </source>
</evidence>
<sequence>DLFTIDSTEHHFTQLPPHGGVWSSSITNPCCSNICRYTLADGFVLFAGTIVYVPMAVRNPPDPLPKSSSSNFWTVSFTSNGQLTAIHTVAYNITNASTLYNMSMSNMSTGVLSTLRPDYSFHGIPFLTL</sequence>
<feature type="non-terminal residue" evidence="1">
    <location>
        <position position="1"/>
    </location>
</feature>
<dbReference type="EMBL" id="JABANO010019599">
    <property type="protein sequence ID" value="KAF4729937.1"/>
    <property type="molecule type" value="Genomic_DNA"/>
</dbReference>
<reference evidence="1 2" key="1">
    <citation type="submission" date="2020-04" db="EMBL/GenBank/DDBJ databases">
        <title>Perkinsus olseni comparative genomics.</title>
        <authorList>
            <person name="Bogema D.R."/>
        </authorList>
    </citation>
    <scope>NUCLEOTIDE SEQUENCE [LARGE SCALE GENOMIC DNA]</scope>
    <source>
        <strain evidence="1 2">ATCC PRA-207</strain>
    </source>
</reference>